<accession>A0A371HL62</accession>
<proteinExistence type="predicted"/>
<evidence type="ECO:0000313" key="1">
    <source>
        <dbReference type="EMBL" id="RDY03551.1"/>
    </source>
</evidence>
<organism evidence="1 2">
    <name type="scientific">Mucuna pruriens</name>
    <name type="common">Velvet bean</name>
    <name type="synonym">Dolichos pruriens</name>
    <dbReference type="NCBI Taxonomy" id="157652"/>
    <lineage>
        <taxon>Eukaryota</taxon>
        <taxon>Viridiplantae</taxon>
        <taxon>Streptophyta</taxon>
        <taxon>Embryophyta</taxon>
        <taxon>Tracheophyta</taxon>
        <taxon>Spermatophyta</taxon>
        <taxon>Magnoliopsida</taxon>
        <taxon>eudicotyledons</taxon>
        <taxon>Gunneridae</taxon>
        <taxon>Pentapetalae</taxon>
        <taxon>rosids</taxon>
        <taxon>fabids</taxon>
        <taxon>Fabales</taxon>
        <taxon>Fabaceae</taxon>
        <taxon>Papilionoideae</taxon>
        <taxon>50 kb inversion clade</taxon>
        <taxon>NPAAA clade</taxon>
        <taxon>indigoferoid/millettioid clade</taxon>
        <taxon>Phaseoleae</taxon>
        <taxon>Mucuna</taxon>
    </lineage>
</organism>
<keyword evidence="2" id="KW-1185">Reference proteome</keyword>
<dbReference type="EMBL" id="QJKJ01002277">
    <property type="protein sequence ID" value="RDY03551.1"/>
    <property type="molecule type" value="Genomic_DNA"/>
</dbReference>
<feature type="non-terminal residue" evidence="1">
    <location>
        <position position="78"/>
    </location>
</feature>
<protein>
    <submittedName>
        <fullName evidence="1">Uncharacterized protein</fullName>
    </submittedName>
</protein>
<dbReference type="AlphaFoldDB" id="A0A371HL62"/>
<evidence type="ECO:0000313" key="2">
    <source>
        <dbReference type="Proteomes" id="UP000257109"/>
    </source>
</evidence>
<sequence length="78" mass="9138">MCYNRNRDIDDETNSSVYTIPPKFGVFRSKFDLLNIYFPACGGIKRHGHSSPRRNLIVLGSHFLHDNSIDYHLYNYMV</sequence>
<comment type="caution">
    <text evidence="1">The sequence shown here is derived from an EMBL/GenBank/DDBJ whole genome shotgun (WGS) entry which is preliminary data.</text>
</comment>
<reference evidence="1" key="1">
    <citation type="submission" date="2018-05" db="EMBL/GenBank/DDBJ databases">
        <title>Draft genome of Mucuna pruriens seed.</title>
        <authorList>
            <person name="Nnadi N.E."/>
            <person name="Vos R."/>
            <person name="Hasami M.H."/>
            <person name="Devisetty U.K."/>
            <person name="Aguiy J.C."/>
        </authorList>
    </citation>
    <scope>NUCLEOTIDE SEQUENCE [LARGE SCALE GENOMIC DNA]</scope>
    <source>
        <strain evidence="1">JCA_2017</strain>
    </source>
</reference>
<name>A0A371HL62_MUCPR</name>
<dbReference type="Proteomes" id="UP000257109">
    <property type="component" value="Unassembled WGS sequence"/>
</dbReference>
<gene>
    <name evidence="1" type="ORF">CR513_12856</name>
</gene>